<proteinExistence type="inferred from homology"/>
<keyword evidence="4" id="KW-0808">Transferase</keyword>
<dbReference type="InterPro" id="IPR003000">
    <property type="entry name" value="Sirtuin"/>
</dbReference>
<organism evidence="14 15">
    <name type="scientific">Adineta ricciae</name>
    <name type="common">Rotifer</name>
    <dbReference type="NCBI Taxonomy" id="249248"/>
    <lineage>
        <taxon>Eukaryota</taxon>
        <taxon>Metazoa</taxon>
        <taxon>Spiralia</taxon>
        <taxon>Gnathifera</taxon>
        <taxon>Rotifera</taxon>
        <taxon>Eurotatoria</taxon>
        <taxon>Bdelloidea</taxon>
        <taxon>Adinetida</taxon>
        <taxon>Adinetidae</taxon>
        <taxon>Adineta</taxon>
    </lineage>
</organism>
<dbReference type="AlphaFoldDB" id="A0A815HXQ1"/>
<evidence type="ECO:0000259" key="12">
    <source>
        <dbReference type="PROSITE" id="PS50305"/>
    </source>
</evidence>
<dbReference type="Proteomes" id="UP000663852">
    <property type="component" value="Unassembled WGS sequence"/>
</dbReference>
<dbReference type="EMBL" id="CAJNOJ010000002">
    <property type="protein sequence ID" value="CAF0727095.1"/>
    <property type="molecule type" value="Genomic_DNA"/>
</dbReference>
<evidence type="ECO:0000256" key="8">
    <source>
        <dbReference type="ARBA" id="ARBA00023027"/>
    </source>
</evidence>
<gene>
    <name evidence="13" type="ORF">EDS130_LOCUS798</name>
    <name evidence="14" type="ORF">XAT740_LOCUS31971</name>
</gene>
<comment type="caution">
    <text evidence="14">The sequence shown here is derived from an EMBL/GenBank/DDBJ whole genome shotgun (WGS) entry which is preliminary data.</text>
</comment>
<dbReference type="PANTHER" id="PTHR11214">
    <property type="entry name" value="BETA-1,3-N-ACETYLGLUCOSAMINYLTRANSFERASE"/>
    <property type="match status" value="1"/>
</dbReference>
<protein>
    <recommendedName>
        <fullName evidence="12">Deacetylase sirtuin-type domain-containing protein</fullName>
    </recommendedName>
</protein>
<keyword evidence="6" id="KW-0735">Signal-anchor</keyword>
<evidence type="ECO:0000256" key="2">
    <source>
        <dbReference type="ARBA" id="ARBA00008661"/>
    </source>
</evidence>
<dbReference type="SUPFAM" id="SSF52467">
    <property type="entry name" value="DHS-like NAD/FAD-binding domain"/>
    <property type="match status" value="1"/>
</dbReference>
<keyword evidence="10" id="KW-0472">Membrane</keyword>
<reference evidence="14" key="1">
    <citation type="submission" date="2021-02" db="EMBL/GenBank/DDBJ databases">
        <authorList>
            <person name="Nowell W R."/>
        </authorList>
    </citation>
    <scope>NUCLEOTIDE SEQUENCE</scope>
</reference>
<dbReference type="Gene3D" id="3.40.50.1220">
    <property type="entry name" value="TPP-binding domain"/>
    <property type="match status" value="1"/>
</dbReference>
<sequence>MATATTDMSFECMHGQAGDSNWKLPQLVVASTKKARPDMYGTIDASEYLDVDTVLDAKLDIVVSLIEKSKQFVVYTGAGISTSSGIGDYASKASNSIVMQETSVNRLKAKPTLTHHVLVALEKKHLLQHWVQQNHDGLAQRAGYPQEKLNEIHGSWFDKKNPVVLMDDKLRPDLHKWMLEWAKKSDLVLAMGSSMCGMEADVVATSVAEREGTLVSCIIFLISIYSYLQHLENDHTLIPSSFTVSLTSTDSPSILPSSLSVTTRQLPSTPDEQSLREKVLYSHEKDPSMLSRFTFINPSESICNYPNDTEQFMIIIVLSRAINFDYRHVIRATWGRNGKYKKSKIYIQTIFFVGTDDHAQAAVRDEQTLFHDVVEVGIPENYPFVAHKELASLLWTRYYCPLARIVFRADDDILLDIFLLLEYIEQSLDFRKKDGLYGWFRFNNTVHRADKWAVTKLEYSSTIYPPYTFGIGYLFSNVSCQRLVDAANHPNHEIIRIGDAYITGILRELANLPYYDFDDLQYAYTFYAEIPCEEYFENNPDLLICMSKLHIGQRGDPYQFYDAWDVILERNNLSLLTI</sequence>
<dbReference type="InterPro" id="IPR026590">
    <property type="entry name" value="Ssirtuin_cat_dom"/>
</dbReference>
<dbReference type="InterPro" id="IPR002659">
    <property type="entry name" value="Glyco_trans_31"/>
</dbReference>
<dbReference type="GO" id="GO:0070403">
    <property type="term" value="F:NAD+ binding"/>
    <property type="evidence" value="ECO:0007669"/>
    <property type="project" value="InterPro"/>
</dbReference>
<feature type="domain" description="Deacetylase sirtuin-type" evidence="12">
    <location>
        <begin position="52"/>
        <end position="269"/>
    </location>
</feature>
<dbReference type="GO" id="GO:0000139">
    <property type="term" value="C:Golgi membrane"/>
    <property type="evidence" value="ECO:0007669"/>
    <property type="project" value="UniProtKB-SubCell"/>
</dbReference>
<dbReference type="Pfam" id="PF02146">
    <property type="entry name" value="SIR2"/>
    <property type="match status" value="1"/>
</dbReference>
<evidence type="ECO:0000256" key="3">
    <source>
        <dbReference type="ARBA" id="ARBA00022676"/>
    </source>
</evidence>
<comment type="subcellular location">
    <subcellularLocation>
        <location evidence="1">Golgi apparatus membrane</location>
        <topology evidence="1">Single-pass type II membrane protein</topology>
    </subcellularLocation>
</comment>
<evidence type="ECO:0000256" key="5">
    <source>
        <dbReference type="ARBA" id="ARBA00022692"/>
    </source>
</evidence>
<keyword evidence="9" id="KW-0333">Golgi apparatus</keyword>
<dbReference type="Pfam" id="PF01762">
    <property type="entry name" value="Galactosyl_T"/>
    <property type="match status" value="1"/>
</dbReference>
<evidence type="ECO:0000256" key="1">
    <source>
        <dbReference type="ARBA" id="ARBA00004323"/>
    </source>
</evidence>
<evidence type="ECO:0000256" key="7">
    <source>
        <dbReference type="ARBA" id="ARBA00022989"/>
    </source>
</evidence>
<comment type="similarity">
    <text evidence="2">Belongs to the glycosyltransferase 31 family.</text>
</comment>
<dbReference type="PANTHER" id="PTHR11214:SF378">
    <property type="entry name" value="BETA-1,3-GALACTOSYLTRANSFERASE 4"/>
    <property type="match status" value="1"/>
</dbReference>
<dbReference type="GO" id="GO:0006493">
    <property type="term" value="P:protein O-linked glycosylation"/>
    <property type="evidence" value="ECO:0007669"/>
    <property type="project" value="TreeGrafter"/>
</dbReference>
<name>A0A815HXQ1_ADIRI</name>
<keyword evidence="3" id="KW-0328">Glycosyltransferase</keyword>
<dbReference type="Proteomes" id="UP000663828">
    <property type="component" value="Unassembled WGS sequence"/>
</dbReference>
<evidence type="ECO:0000313" key="14">
    <source>
        <dbReference type="EMBL" id="CAF1360210.1"/>
    </source>
</evidence>
<evidence type="ECO:0000313" key="15">
    <source>
        <dbReference type="Proteomes" id="UP000663828"/>
    </source>
</evidence>
<dbReference type="GO" id="GO:0016758">
    <property type="term" value="F:hexosyltransferase activity"/>
    <property type="evidence" value="ECO:0007669"/>
    <property type="project" value="InterPro"/>
</dbReference>
<evidence type="ECO:0000256" key="10">
    <source>
        <dbReference type="ARBA" id="ARBA00023136"/>
    </source>
</evidence>
<keyword evidence="15" id="KW-1185">Reference proteome</keyword>
<dbReference type="OrthoDB" id="2139606at2759"/>
<keyword evidence="8" id="KW-0520">NAD</keyword>
<dbReference type="PROSITE" id="PS50305">
    <property type="entry name" value="SIRTUIN"/>
    <property type="match status" value="1"/>
</dbReference>
<keyword evidence="7" id="KW-1133">Transmembrane helix</keyword>
<dbReference type="Gene3D" id="3.90.550.50">
    <property type="match status" value="1"/>
</dbReference>
<evidence type="ECO:0000256" key="9">
    <source>
        <dbReference type="ARBA" id="ARBA00023034"/>
    </source>
</evidence>
<comment type="caution">
    <text evidence="11">Lacks conserved residue(s) required for the propagation of feature annotation.</text>
</comment>
<evidence type="ECO:0000256" key="11">
    <source>
        <dbReference type="PROSITE-ProRule" id="PRU00236"/>
    </source>
</evidence>
<dbReference type="EMBL" id="CAJNOR010002949">
    <property type="protein sequence ID" value="CAF1360210.1"/>
    <property type="molecule type" value="Genomic_DNA"/>
</dbReference>
<accession>A0A815HXQ1</accession>
<dbReference type="InterPro" id="IPR029035">
    <property type="entry name" value="DHS-like_NAD/FAD-binding_dom"/>
</dbReference>
<evidence type="ECO:0000313" key="13">
    <source>
        <dbReference type="EMBL" id="CAF0727095.1"/>
    </source>
</evidence>
<keyword evidence="5" id="KW-0812">Transmembrane</keyword>
<evidence type="ECO:0000256" key="4">
    <source>
        <dbReference type="ARBA" id="ARBA00022679"/>
    </source>
</evidence>
<evidence type="ECO:0000256" key="6">
    <source>
        <dbReference type="ARBA" id="ARBA00022968"/>
    </source>
</evidence>